<evidence type="ECO:0008006" key="3">
    <source>
        <dbReference type="Google" id="ProtNLM"/>
    </source>
</evidence>
<evidence type="ECO:0000313" key="1">
    <source>
        <dbReference type="EMBL" id="KRP31102.1"/>
    </source>
</evidence>
<proteinExistence type="predicted"/>
<dbReference type="AlphaFoldDB" id="A0A0R2XC29"/>
<evidence type="ECO:0000313" key="2">
    <source>
        <dbReference type="Proteomes" id="UP000051557"/>
    </source>
</evidence>
<dbReference type="Proteomes" id="UP000051557">
    <property type="component" value="Unassembled WGS sequence"/>
</dbReference>
<name>A0A0R2XC29_9BACT</name>
<protein>
    <recommendedName>
        <fullName evidence="3">DUF4878 domain-containing protein</fullName>
    </recommendedName>
</protein>
<reference evidence="1 2" key="1">
    <citation type="submission" date="2015-10" db="EMBL/GenBank/DDBJ databases">
        <title>Metagenome-Assembled Genomes uncover a global brackish microbiome.</title>
        <authorList>
            <person name="Hugerth L.W."/>
            <person name="Larsson J."/>
            <person name="Alneberg J."/>
            <person name="Lindh M.V."/>
            <person name="Legrand C."/>
            <person name="Pinhassi J."/>
            <person name="Andersson A.F."/>
        </authorList>
    </citation>
    <scope>NUCLEOTIDE SEQUENCE [LARGE SCALE GENOMIC DNA]</scope>
    <source>
        <strain evidence="1">BACL9 MAG-120820-bin42</strain>
    </source>
</reference>
<comment type="caution">
    <text evidence="1">The sequence shown here is derived from an EMBL/GenBank/DDBJ whole genome shotgun (WGS) entry which is preliminary data.</text>
</comment>
<sequence>MGLGCGVDARGRFEGEVRGMIEVAKEKGYGELEGVMSEGLKGRIRAEGWEPKAALVVMARRDREEGAGYELRDVPKFEGEYAEAEIGRVVGEKEKRVVLPFVREEGRWKVGAAYRDGRNWEEEDFNF</sequence>
<feature type="non-terminal residue" evidence="1">
    <location>
        <position position="1"/>
    </location>
</feature>
<gene>
    <name evidence="1" type="ORF">ABS32_07690</name>
</gene>
<dbReference type="EMBL" id="LIDM01000386">
    <property type="protein sequence ID" value="KRP31102.1"/>
    <property type="molecule type" value="Genomic_DNA"/>
</dbReference>
<organism evidence="1 2">
    <name type="scientific">Verrucomicrobia subdivision 6 bacterium BACL9 MAG-120820-bin42</name>
    <dbReference type="NCBI Taxonomy" id="1655634"/>
    <lineage>
        <taxon>Bacteria</taxon>
        <taxon>Pseudomonadati</taxon>
        <taxon>Verrucomicrobiota</taxon>
        <taxon>Verrucomicrobiia</taxon>
        <taxon>Verrucomicrobiales</taxon>
        <taxon>Verrucomicrobia subdivision 6</taxon>
    </lineage>
</organism>
<accession>A0A0R2XC29</accession>